<evidence type="ECO:0000256" key="6">
    <source>
        <dbReference type="RuleBase" id="RU000716"/>
    </source>
</evidence>
<dbReference type="InterPro" id="IPR013249">
    <property type="entry name" value="RNA_pol_sigma70_r4_t2"/>
</dbReference>
<dbReference type="InterPro" id="IPR013324">
    <property type="entry name" value="RNA_pol_sigma_r3/r4-like"/>
</dbReference>
<dbReference type="InterPro" id="IPR007627">
    <property type="entry name" value="RNA_pol_sigma70_r2"/>
</dbReference>
<dbReference type="InterPro" id="IPR014284">
    <property type="entry name" value="RNA_pol_sigma-70_dom"/>
</dbReference>
<sequence>MDLNDNQLAALWNSGDQKAYGKILELYKDKIYRLAFRILRNKADSEDVVQETFLRVYLHKNRIDVSKNFSSWIYSIGTNISIDFLRRKKAKTSMDTSGSNDSDVVPYFEKLKGNEKSPEMQLIDTETTEQVRVIITELPAKYRSLIVYKYFLDMSLEEISARVNLPVTTIKTRLFRGRSYIKKKWGSTLFMTNSITSFILTV</sequence>
<feature type="domain" description="RNA polymerase sigma-70 region 2" evidence="7">
    <location>
        <begin position="25"/>
        <end position="89"/>
    </location>
</feature>
<dbReference type="SUPFAM" id="SSF88946">
    <property type="entry name" value="Sigma2 domain of RNA polymerase sigma factors"/>
    <property type="match status" value="1"/>
</dbReference>
<reference evidence="9 10" key="1">
    <citation type="submission" date="2021-03" db="EMBL/GenBank/DDBJ databases">
        <title>Genomic Encyclopedia of Type Strains, Phase IV (KMG-IV): sequencing the most valuable type-strain genomes for metagenomic binning, comparative biology and taxonomic classification.</title>
        <authorList>
            <person name="Goeker M."/>
        </authorList>
    </citation>
    <scope>NUCLEOTIDE SEQUENCE [LARGE SCALE GENOMIC DNA]</scope>
    <source>
        <strain evidence="9 10">DSM 26048</strain>
    </source>
</reference>
<name>A0ABS4J0X5_9BACL</name>
<organism evidence="9 10">
    <name type="scientific">Paenibacillus eucommiae</name>
    <dbReference type="NCBI Taxonomy" id="1355755"/>
    <lineage>
        <taxon>Bacteria</taxon>
        <taxon>Bacillati</taxon>
        <taxon>Bacillota</taxon>
        <taxon>Bacilli</taxon>
        <taxon>Bacillales</taxon>
        <taxon>Paenibacillaceae</taxon>
        <taxon>Paenibacillus</taxon>
    </lineage>
</organism>
<dbReference type="PANTHER" id="PTHR43133">
    <property type="entry name" value="RNA POLYMERASE ECF-TYPE SIGMA FACTO"/>
    <property type="match status" value="1"/>
</dbReference>
<dbReference type="RefSeq" id="WP_209975362.1">
    <property type="nucleotide sequence ID" value="NZ_JAGGLB010000019.1"/>
</dbReference>
<keyword evidence="10" id="KW-1185">Reference proteome</keyword>
<keyword evidence="5 6" id="KW-0804">Transcription</keyword>
<evidence type="ECO:0000256" key="2">
    <source>
        <dbReference type="ARBA" id="ARBA00023015"/>
    </source>
</evidence>
<dbReference type="PROSITE" id="PS01063">
    <property type="entry name" value="SIGMA70_ECF"/>
    <property type="match status" value="1"/>
</dbReference>
<dbReference type="Proteomes" id="UP001519287">
    <property type="component" value="Unassembled WGS sequence"/>
</dbReference>
<proteinExistence type="inferred from homology"/>
<dbReference type="InterPro" id="IPR000838">
    <property type="entry name" value="RNA_pol_sigma70_ECF_CS"/>
</dbReference>
<dbReference type="SUPFAM" id="SSF88659">
    <property type="entry name" value="Sigma3 and sigma4 domains of RNA polymerase sigma factors"/>
    <property type="match status" value="1"/>
</dbReference>
<keyword evidence="3 6" id="KW-0731">Sigma factor</keyword>
<dbReference type="Gene3D" id="1.10.1740.10">
    <property type="match status" value="1"/>
</dbReference>
<dbReference type="Pfam" id="PF04542">
    <property type="entry name" value="Sigma70_r2"/>
    <property type="match status" value="1"/>
</dbReference>
<dbReference type="PANTHER" id="PTHR43133:SF60">
    <property type="entry name" value="RNA POLYMERASE SIGMA FACTOR SIGV"/>
    <property type="match status" value="1"/>
</dbReference>
<dbReference type="EMBL" id="JAGGLB010000019">
    <property type="protein sequence ID" value="MBP1993484.1"/>
    <property type="molecule type" value="Genomic_DNA"/>
</dbReference>
<dbReference type="InterPro" id="IPR039425">
    <property type="entry name" value="RNA_pol_sigma-70-like"/>
</dbReference>
<accession>A0ABS4J0X5</accession>
<dbReference type="Pfam" id="PF08281">
    <property type="entry name" value="Sigma70_r4_2"/>
    <property type="match status" value="1"/>
</dbReference>
<dbReference type="InterPro" id="IPR036388">
    <property type="entry name" value="WH-like_DNA-bd_sf"/>
</dbReference>
<evidence type="ECO:0000259" key="8">
    <source>
        <dbReference type="Pfam" id="PF08281"/>
    </source>
</evidence>
<keyword evidence="2 6" id="KW-0805">Transcription regulation</keyword>
<evidence type="ECO:0000256" key="3">
    <source>
        <dbReference type="ARBA" id="ARBA00023082"/>
    </source>
</evidence>
<evidence type="ECO:0000256" key="5">
    <source>
        <dbReference type="ARBA" id="ARBA00023163"/>
    </source>
</evidence>
<feature type="domain" description="RNA polymerase sigma factor 70 region 4 type 2" evidence="8">
    <location>
        <begin position="129"/>
        <end position="179"/>
    </location>
</feature>
<dbReference type="NCBIfam" id="TIGR02937">
    <property type="entry name" value="sigma70-ECF"/>
    <property type="match status" value="1"/>
</dbReference>
<dbReference type="CDD" id="cd06171">
    <property type="entry name" value="Sigma70_r4"/>
    <property type="match status" value="1"/>
</dbReference>
<evidence type="ECO:0000256" key="4">
    <source>
        <dbReference type="ARBA" id="ARBA00023125"/>
    </source>
</evidence>
<evidence type="ECO:0000313" key="10">
    <source>
        <dbReference type="Proteomes" id="UP001519287"/>
    </source>
</evidence>
<evidence type="ECO:0000259" key="7">
    <source>
        <dbReference type="Pfam" id="PF04542"/>
    </source>
</evidence>
<keyword evidence="4 6" id="KW-0238">DNA-binding</keyword>
<comment type="caution">
    <text evidence="9">The sequence shown here is derived from an EMBL/GenBank/DDBJ whole genome shotgun (WGS) entry which is preliminary data.</text>
</comment>
<evidence type="ECO:0000256" key="1">
    <source>
        <dbReference type="ARBA" id="ARBA00010641"/>
    </source>
</evidence>
<evidence type="ECO:0000313" key="9">
    <source>
        <dbReference type="EMBL" id="MBP1993484.1"/>
    </source>
</evidence>
<protein>
    <recommendedName>
        <fullName evidence="6">RNA polymerase sigma factor</fullName>
    </recommendedName>
</protein>
<gene>
    <name evidence="9" type="ORF">J2Z66_005106</name>
</gene>
<dbReference type="Gene3D" id="1.10.10.10">
    <property type="entry name" value="Winged helix-like DNA-binding domain superfamily/Winged helix DNA-binding domain"/>
    <property type="match status" value="1"/>
</dbReference>
<comment type="similarity">
    <text evidence="1 6">Belongs to the sigma-70 factor family. ECF subfamily.</text>
</comment>
<dbReference type="InterPro" id="IPR013325">
    <property type="entry name" value="RNA_pol_sigma_r2"/>
</dbReference>